<dbReference type="SUPFAM" id="SSF64438">
    <property type="entry name" value="CNF1/YfiH-like putative cysteine hydrolases"/>
    <property type="match status" value="1"/>
</dbReference>
<evidence type="ECO:0000256" key="1">
    <source>
        <dbReference type="ARBA" id="ARBA00000553"/>
    </source>
</evidence>
<dbReference type="GO" id="GO:0016787">
    <property type="term" value="F:hydrolase activity"/>
    <property type="evidence" value="ECO:0007669"/>
    <property type="project" value="UniProtKB-KW"/>
</dbReference>
<evidence type="ECO:0000256" key="5">
    <source>
        <dbReference type="ARBA" id="ARBA00022801"/>
    </source>
</evidence>
<evidence type="ECO:0000313" key="11">
    <source>
        <dbReference type="EMBL" id="SDG37919.1"/>
    </source>
</evidence>
<organism evidence="11 12">
    <name type="scientific">Roseospirillum parvum</name>
    <dbReference type="NCBI Taxonomy" id="83401"/>
    <lineage>
        <taxon>Bacteria</taxon>
        <taxon>Pseudomonadati</taxon>
        <taxon>Pseudomonadota</taxon>
        <taxon>Alphaproteobacteria</taxon>
        <taxon>Rhodospirillales</taxon>
        <taxon>Rhodospirillaceae</taxon>
        <taxon>Roseospirillum</taxon>
    </lineage>
</organism>
<evidence type="ECO:0000256" key="8">
    <source>
        <dbReference type="ARBA" id="ARBA00048968"/>
    </source>
</evidence>
<reference evidence="12" key="1">
    <citation type="submission" date="2016-10" db="EMBL/GenBank/DDBJ databases">
        <authorList>
            <person name="Varghese N."/>
            <person name="Submissions S."/>
        </authorList>
    </citation>
    <scope>NUCLEOTIDE SEQUENCE [LARGE SCALE GENOMIC DNA]</scope>
    <source>
        <strain evidence="12">930I</strain>
    </source>
</reference>
<dbReference type="GO" id="GO:0005507">
    <property type="term" value="F:copper ion binding"/>
    <property type="evidence" value="ECO:0007669"/>
    <property type="project" value="TreeGrafter"/>
</dbReference>
<dbReference type="InterPro" id="IPR011324">
    <property type="entry name" value="Cytotoxic_necrot_fac-like_cat"/>
</dbReference>
<evidence type="ECO:0000256" key="9">
    <source>
        <dbReference type="ARBA" id="ARBA00049893"/>
    </source>
</evidence>
<evidence type="ECO:0000256" key="7">
    <source>
        <dbReference type="ARBA" id="ARBA00047989"/>
    </source>
</evidence>
<proteinExistence type="inferred from homology"/>
<evidence type="ECO:0000256" key="4">
    <source>
        <dbReference type="ARBA" id="ARBA00022723"/>
    </source>
</evidence>
<dbReference type="InterPro" id="IPR003730">
    <property type="entry name" value="Cu_polyphenol_OxRdtase"/>
</dbReference>
<dbReference type="Proteomes" id="UP000217076">
    <property type="component" value="Unassembled WGS sequence"/>
</dbReference>
<dbReference type="AlphaFoldDB" id="A0A1G7TT97"/>
<keyword evidence="5" id="KW-0378">Hydrolase</keyword>
<name>A0A1G7TT97_9PROT</name>
<comment type="catalytic activity">
    <reaction evidence="8">
        <text>adenosine + phosphate = alpha-D-ribose 1-phosphate + adenine</text>
        <dbReference type="Rhea" id="RHEA:27642"/>
        <dbReference type="ChEBI" id="CHEBI:16335"/>
        <dbReference type="ChEBI" id="CHEBI:16708"/>
        <dbReference type="ChEBI" id="CHEBI:43474"/>
        <dbReference type="ChEBI" id="CHEBI:57720"/>
        <dbReference type="EC" id="2.4.2.1"/>
    </reaction>
    <physiologicalReaction direction="left-to-right" evidence="8">
        <dbReference type="Rhea" id="RHEA:27643"/>
    </physiologicalReaction>
</comment>
<evidence type="ECO:0000256" key="3">
    <source>
        <dbReference type="ARBA" id="ARBA00022679"/>
    </source>
</evidence>
<dbReference type="STRING" id="83401.SAMN05421742_10182"/>
<comment type="similarity">
    <text evidence="2 10">Belongs to the purine nucleoside phosphorylase YfiH/LACC1 family.</text>
</comment>
<evidence type="ECO:0000256" key="6">
    <source>
        <dbReference type="ARBA" id="ARBA00022833"/>
    </source>
</evidence>
<comment type="catalytic activity">
    <reaction evidence="1">
        <text>inosine + phosphate = alpha-D-ribose 1-phosphate + hypoxanthine</text>
        <dbReference type="Rhea" id="RHEA:27646"/>
        <dbReference type="ChEBI" id="CHEBI:17368"/>
        <dbReference type="ChEBI" id="CHEBI:17596"/>
        <dbReference type="ChEBI" id="CHEBI:43474"/>
        <dbReference type="ChEBI" id="CHEBI:57720"/>
        <dbReference type="EC" id="2.4.2.1"/>
    </reaction>
    <physiologicalReaction direction="left-to-right" evidence="1">
        <dbReference type="Rhea" id="RHEA:27647"/>
    </physiologicalReaction>
</comment>
<dbReference type="RefSeq" id="WP_092613963.1">
    <property type="nucleotide sequence ID" value="NZ_FNCV01000001.1"/>
</dbReference>
<dbReference type="PANTHER" id="PTHR30616:SF2">
    <property type="entry name" value="PURINE NUCLEOSIDE PHOSPHORYLASE LACC1"/>
    <property type="match status" value="1"/>
</dbReference>
<dbReference type="NCBIfam" id="TIGR00726">
    <property type="entry name" value="peptidoglycan editing factor PgeF"/>
    <property type="match status" value="1"/>
</dbReference>
<comment type="catalytic activity">
    <reaction evidence="7">
        <text>adenosine + H2O + H(+) = inosine + NH4(+)</text>
        <dbReference type="Rhea" id="RHEA:24408"/>
        <dbReference type="ChEBI" id="CHEBI:15377"/>
        <dbReference type="ChEBI" id="CHEBI:15378"/>
        <dbReference type="ChEBI" id="CHEBI:16335"/>
        <dbReference type="ChEBI" id="CHEBI:17596"/>
        <dbReference type="ChEBI" id="CHEBI:28938"/>
        <dbReference type="EC" id="3.5.4.4"/>
    </reaction>
    <physiologicalReaction direction="left-to-right" evidence="7">
        <dbReference type="Rhea" id="RHEA:24409"/>
    </physiologicalReaction>
</comment>
<dbReference type="Pfam" id="PF02578">
    <property type="entry name" value="Cu-oxidase_4"/>
    <property type="match status" value="1"/>
</dbReference>
<dbReference type="InterPro" id="IPR038371">
    <property type="entry name" value="Cu_polyphenol_OxRdtase_sf"/>
</dbReference>
<evidence type="ECO:0000256" key="10">
    <source>
        <dbReference type="RuleBase" id="RU361274"/>
    </source>
</evidence>
<dbReference type="PANTHER" id="PTHR30616">
    <property type="entry name" value="UNCHARACTERIZED PROTEIN YFIH"/>
    <property type="match status" value="1"/>
</dbReference>
<keyword evidence="12" id="KW-1185">Reference proteome</keyword>
<keyword evidence="4" id="KW-0479">Metal-binding</keyword>
<dbReference type="GO" id="GO:0017061">
    <property type="term" value="F:S-methyl-5-thioadenosine phosphorylase activity"/>
    <property type="evidence" value="ECO:0007669"/>
    <property type="project" value="UniProtKB-EC"/>
</dbReference>
<comment type="catalytic activity">
    <reaction evidence="9">
        <text>S-methyl-5'-thioadenosine + phosphate = 5-(methylsulfanyl)-alpha-D-ribose 1-phosphate + adenine</text>
        <dbReference type="Rhea" id="RHEA:11852"/>
        <dbReference type="ChEBI" id="CHEBI:16708"/>
        <dbReference type="ChEBI" id="CHEBI:17509"/>
        <dbReference type="ChEBI" id="CHEBI:43474"/>
        <dbReference type="ChEBI" id="CHEBI:58533"/>
        <dbReference type="EC" id="2.4.2.28"/>
    </reaction>
    <physiologicalReaction direction="left-to-right" evidence="9">
        <dbReference type="Rhea" id="RHEA:11853"/>
    </physiologicalReaction>
</comment>
<dbReference type="Gene3D" id="3.60.140.10">
    <property type="entry name" value="CNF1/YfiH-like putative cysteine hydrolases"/>
    <property type="match status" value="1"/>
</dbReference>
<evidence type="ECO:0000256" key="2">
    <source>
        <dbReference type="ARBA" id="ARBA00007353"/>
    </source>
</evidence>
<keyword evidence="6" id="KW-0862">Zinc</keyword>
<keyword evidence="3" id="KW-0808">Transferase</keyword>
<evidence type="ECO:0000313" key="12">
    <source>
        <dbReference type="Proteomes" id="UP000217076"/>
    </source>
</evidence>
<dbReference type="EMBL" id="FNCV01000001">
    <property type="protein sequence ID" value="SDG37919.1"/>
    <property type="molecule type" value="Genomic_DNA"/>
</dbReference>
<sequence>MITVSALNGISGVRHAFFTRDGGVSEGVYASLNCGPGSDDEPRRVAENRTRALSRVGLKPDRLVTLFQEHGTEVVTVEAPWPEAERPHADAMVTRQPGLALGILTADCAPVLLADGEAQVVAAAHAGWKGALSGVLEATVDAMLAQGAKKERIIAGIGPCIALRSYEVGPDLIARFKAEDPASDDYFAPSRRDGHALFDLPGYVARRLSRHGVTEVMPTPCDTYREANRFFSYRRATHNQEADYGRMLSVVFLER</sequence>
<dbReference type="CDD" id="cd16833">
    <property type="entry name" value="YfiH"/>
    <property type="match status" value="1"/>
</dbReference>
<dbReference type="OrthoDB" id="4279at2"/>
<protein>
    <recommendedName>
        <fullName evidence="10">Purine nucleoside phosphorylase</fullName>
    </recommendedName>
</protein>
<accession>A0A1G7TT97</accession>
<gene>
    <name evidence="11" type="ORF">SAMN05421742_10182</name>
</gene>